<evidence type="ECO:0008006" key="4">
    <source>
        <dbReference type="Google" id="ProtNLM"/>
    </source>
</evidence>
<feature type="region of interest" description="Disordered" evidence="1">
    <location>
        <begin position="1"/>
        <end position="43"/>
    </location>
</feature>
<dbReference type="AlphaFoldDB" id="A0A2Z6S592"/>
<feature type="compositionally biased region" description="Basic and acidic residues" evidence="1">
    <location>
        <begin position="137"/>
        <end position="146"/>
    </location>
</feature>
<sequence>MTSQSKHCDDGPTPEELLLHNPRKRSRSAMPESVRSINEVTSNDRLQISNSTTQNMKSSATLAQGSTGNDRLCRFGSKLVEWIFEKNGTRLVVLGTDVSAESNEAGELAEDLLAIVTVFVVRHNGLRSAANRRRRRDVAQEIKDIQEGSEETSSRQGTTDSHLSQPAGASETQKMDGNSMMDMQSVSYCGRKRRYQTRKEGFTRTILQETYDVSVKHCNDGPIPEELLLSGCLVENDSIQLQTLYEEPLETTRHNPRKRPRSATPELNDRLQISDSITQNVKLAQGSTGNAKVLLPFWNEYTRKNRRNGGCLKDHCVISDSSLWDESLKKMGLNSCHQLRKKTSCLSPKFQNSSGQSTAYLTPSYTKERLKLRRWIGTTRWTYNQCLFVVEKEGVNRNKKDLRARCLNAVNFRNNAELKWVMKTPYDIRDEAMNDLLKEYSTNFATNHKKFKMKFRSKKDPHQSIVIHSKHWGKSRGEYSFLPKMKPLEIRAENQGPMFQKEGSGVISLDPGMRTFMTSYDPSGMAVEWGKNDIGQIYRLCHAYEKLQSKRDQIHGKRNKRKRYRLHHVMLRIHKKIRCLVNDCHYKLVKWLCENYHIILLPEFRTQEMI</sequence>
<dbReference type="Gene3D" id="1.10.287.2170">
    <property type="match status" value="1"/>
</dbReference>
<evidence type="ECO:0000313" key="3">
    <source>
        <dbReference type="Proteomes" id="UP000247702"/>
    </source>
</evidence>
<dbReference type="EMBL" id="BEXD01004384">
    <property type="protein sequence ID" value="GBC10436.1"/>
    <property type="molecule type" value="Genomic_DNA"/>
</dbReference>
<dbReference type="InterPro" id="IPR051491">
    <property type="entry name" value="Recombinase/Transposase-rel"/>
</dbReference>
<evidence type="ECO:0000313" key="2">
    <source>
        <dbReference type="EMBL" id="GBC10436.1"/>
    </source>
</evidence>
<organism evidence="2 3">
    <name type="scientific">Rhizophagus clarus</name>
    <dbReference type="NCBI Taxonomy" id="94130"/>
    <lineage>
        <taxon>Eukaryota</taxon>
        <taxon>Fungi</taxon>
        <taxon>Fungi incertae sedis</taxon>
        <taxon>Mucoromycota</taxon>
        <taxon>Glomeromycotina</taxon>
        <taxon>Glomeromycetes</taxon>
        <taxon>Glomerales</taxon>
        <taxon>Glomeraceae</taxon>
        <taxon>Rhizophagus</taxon>
    </lineage>
</organism>
<keyword evidence="3" id="KW-1185">Reference proteome</keyword>
<name>A0A2Z6S592_9GLOM</name>
<dbReference type="Proteomes" id="UP000247702">
    <property type="component" value="Unassembled WGS sequence"/>
</dbReference>
<reference evidence="2 3" key="1">
    <citation type="submission" date="2017-11" db="EMBL/GenBank/DDBJ databases">
        <title>The genome of Rhizophagus clarus HR1 reveals common genetic basis of auxotrophy among arbuscular mycorrhizal fungi.</title>
        <authorList>
            <person name="Kobayashi Y."/>
        </authorList>
    </citation>
    <scope>NUCLEOTIDE SEQUENCE [LARGE SCALE GENOMIC DNA]</scope>
    <source>
        <strain evidence="2 3">HR1</strain>
    </source>
</reference>
<gene>
    <name evidence="2" type="ORF">RclHR1_09620009</name>
</gene>
<feature type="region of interest" description="Disordered" evidence="1">
    <location>
        <begin position="245"/>
        <end position="268"/>
    </location>
</feature>
<proteinExistence type="predicted"/>
<feature type="compositionally biased region" description="Polar residues" evidence="1">
    <location>
        <begin position="170"/>
        <end position="180"/>
    </location>
</feature>
<feature type="region of interest" description="Disordered" evidence="1">
    <location>
        <begin position="129"/>
        <end position="180"/>
    </location>
</feature>
<evidence type="ECO:0000256" key="1">
    <source>
        <dbReference type="SAM" id="MobiDB-lite"/>
    </source>
</evidence>
<feature type="compositionally biased region" description="Polar residues" evidence="1">
    <location>
        <begin position="154"/>
        <end position="164"/>
    </location>
</feature>
<dbReference type="PANTHER" id="PTHR36172">
    <property type="match status" value="1"/>
</dbReference>
<feature type="compositionally biased region" description="Basic and acidic residues" evidence="1">
    <location>
        <begin position="1"/>
        <end position="10"/>
    </location>
</feature>
<dbReference type="PANTHER" id="PTHR36172:SF1">
    <property type="entry name" value="RESOLVASE-RELATED"/>
    <property type="match status" value="1"/>
</dbReference>
<accession>A0A2Z6S592</accession>
<protein>
    <recommendedName>
        <fullName evidence="4">Transposase putative helix-turn-helix domain-containing protein</fullName>
    </recommendedName>
</protein>
<comment type="caution">
    <text evidence="2">The sequence shown here is derived from an EMBL/GenBank/DDBJ whole genome shotgun (WGS) entry which is preliminary data.</text>
</comment>